<keyword evidence="3" id="KW-1185">Reference proteome</keyword>
<dbReference type="OrthoDB" id="5876065at2759"/>
<dbReference type="AlphaFoldDB" id="A0A0B1TLI0"/>
<keyword evidence="1" id="KW-0732">Signal</keyword>
<evidence type="ECO:0000313" key="3">
    <source>
        <dbReference type="Proteomes" id="UP000053660"/>
    </source>
</evidence>
<evidence type="ECO:0000256" key="1">
    <source>
        <dbReference type="SAM" id="SignalP"/>
    </source>
</evidence>
<protein>
    <submittedName>
        <fullName evidence="2">Uncharacterized protein</fullName>
    </submittedName>
</protein>
<accession>A0A0B1TLI0</accession>
<name>A0A0B1TLI0_OESDE</name>
<gene>
    <name evidence="2" type="ORF">OESDEN_01603</name>
</gene>
<proteinExistence type="predicted"/>
<organism evidence="2 3">
    <name type="scientific">Oesophagostomum dentatum</name>
    <name type="common">Nodular worm</name>
    <dbReference type="NCBI Taxonomy" id="61180"/>
    <lineage>
        <taxon>Eukaryota</taxon>
        <taxon>Metazoa</taxon>
        <taxon>Ecdysozoa</taxon>
        <taxon>Nematoda</taxon>
        <taxon>Chromadorea</taxon>
        <taxon>Rhabditida</taxon>
        <taxon>Rhabditina</taxon>
        <taxon>Rhabditomorpha</taxon>
        <taxon>Strongyloidea</taxon>
        <taxon>Strongylidae</taxon>
        <taxon>Oesophagostomum</taxon>
    </lineage>
</organism>
<feature type="signal peptide" evidence="1">
    <location>
        <begin position="1"/>
        <end position="18"/>
    </location>
</feature>
<dbReference type="EMBL" id="KN549313">
    <property type="protein sequence ID" value="KHJ98423.1"/>
    <property type="molecule type" value="Genomic_DNA"/>
</dbReference>
<dbReference type="Proteomes" id="UP000053660">
    <property type="component" value="Unassembled WGS sequence"/>
</dbReference>
<reference evidence="2 3" key="1">
    <citation type="submission" date="2014-03" db="EMBL/GenBank/DDBJ databases">
        <title>Draft genome of the hookworm Oesophagostomum dentatum.</title>
        <authorList>
            <person name="Mitreva M."/>
        </authorList>
    </citation>
    <scope>NUCLEOTIDE SEQUENCE [LARGE SCALE GENOMIC DNA]</scope>
    <source>
        <strain evidence="2 3">OD-Hann</strain>
    </source>
</reference>
<evidence type="ECO:0000313" key="2">
    <source>
        <dbReference type="EMBL" id="KHJ98423.1"/>
    </source>
</evidence>
<sequence length="58" mass="6429">MKTTYVVTLAVLLNVEHAQNQIVPDCDLEFASLTTGIVQSQISDPLKLRQTQAILSSW</sequence>
<feature type="chain" id="PRO_5002083367" evidence="1">
    <location>
        <begin position="19"/>
        <end position="58"/>
    </location>
</feature>